<dbReference type="AlphaFoldDB" id="A0A845G8H7"/>
<keyword evidence="4" id="KW-0720">Serine protease</keyword>
<dbReference type="Proteomes" id="UP000470302">
    <property type="component" value="Unassembled WGS sequence"/>
</dbReference>
<feature type="domain" description="Peptidase S9A N-terminal" evidence="7">
    <location>
        <begin position="24"/>
        <end position="426"/>
    </location>
</feature>
<dbReference type="PANTHER" id="PTHR11757:SF19">
    <property type="entry name" value="PROLYL ENDOPEPTIDASE-LIKE"/>
    <property type="match status" value="1"/>
</dbReference>
<keyword evidence="5" id="KW-0732">Signal</keyword>
<evidence type="ECO:0000259" key="6">
    <source>
        <dbReference type="Pfam" id="PF00326"/>
    </source>
</evidence>
<accession>A0A845G8H7</accession>
<proteinExistence type="inferred from homology"/>
<dbReference type="Pfam" id="PF00326">
    <property type="entry name" value="Peptidase_S9"/>
    <property type="match status" value="1"/>
</dbReference>
<evidence type="ECO:0000259" key="7">
    <source>
        <dbReference type="Pfam" id="PF02897"/>
    </source>
</evidence>
<dbReference type="InterPro" id="IPR023302">
    <property type="entry name" value="Pept_S9A_N"/>
</dbReference>
<evidence type="ECO:0000313" key="9">
    <source>
        <dbReference type="Proteomes" id="UP000470302"/>
    </source>
</evidence>
<dbReference type="PANTHER" id="PTHR11757">
    <property type="entry name" value="PROTEASE FAMILY S9A OLIGOPEPTIDASE"/>
    <property type="match status" value="1"/>
</dbReference>
<organism evidence="8 9">
    <name type="scientific">Duganella vulcania</name>
    <dbReference type="NCBI Taxonomy" id="2692166"/>
    <lineage>
        <taxon>Bacteria</taxon>
        <taxon>Pseudomonadati</taxon>
        <taxon>Pseudomonadota</taxon>
        <taxon>Betaproteobacteria</taxon>
        <taxon>Burkholderiales</taxon>
        <taxon>Oxalobacteraceae</taxon>
        <taxon>Telluria group</taxon>
        <taxon>Duganella</taxon>
    </lineage>
</organism>
<dbReference type="Gene3D" id="3.40.50.1820">
    <property type="entry name" value="alpha/beta hydrolase"/>
    <property type="match status" value="1"/>
</dbReference>
<evidence type="ECO:0000313" key="8">
    <source>
        <dbReference type="EMBL" id="MYM90993.1"/>
    </source>
</evidence>
<evidence type="ECO:0000256" key="3">
    <source>
        <dbReference type="ARBA" id="ARBA00022801"/>
    </source>
</evidence>
<reference evidence="8 9" key="1">
    <citation type="submission" date="2020-01" db="EMBL/GenBank/DDBJ databases">
        <title>Novel species isolated from a subtropical stream in China.</title>
        <authorList>
            <person name="Lu H."/>
        </authorList>
    </citation>
    <scope>NUCLEOTIDE SEQUENCE [LARGE SCALE GENOMIC DNA]</scope>
    <source>
        <strain evidence="8 9">FT82W</strain>
    </source>
</reference>
<evidence type="ECO:0000256" key="4">
    <source>
        <dbReference type="ARBA" id="ARBA00022825"/>
    </source>
</evidence>
<keyword evidence="2" id="KW-0645">Protease</keyword>
<dbReference type="GO" id="GO:0004252">
    <property type="term" value="F:serine-type endopeptidase activity"/>
    <property type="evidence" value="ECO:0007669"/>
    <property type="project" value="InterPro"/>
</dbReference>
<dbReference type="InterPro" id="IPR029058">
    <property type="entry name" value="AB_hydrolase_fold"/>
</dbReference>
<comment type="similarity">
    <text evidence="1">Belongs to the peptidase S9A family.</text>
</comment>
<evidence type="ECO:0000256" key="5">
    <source>
        <dbReference type="SAM" id="SignalP"/>
    </source>
</evidence>
<feature type="chain" id="PRO_5032441008" evidence="5">
    <location>
        <begin position="19"/>
        <end position="704"/>
    </location>
</feature>
<dbReference type="RefSeq" id="WP_161099696.1">
    <property type="nucleotide sequence ID" value="NZ_WWCW01000155.1"/>
</dbReference>
<dbReference type="GO" id="GO:0006508">
    <property type="term" value="P:proteolysis"/>
    <property type="evidence" value="ECO:0007669"/>
    <property type="project" value="UniProtKB-KW"/>
</dbReference>
<dbReference type="InterPro" id="IPR051543">
    <property type="entry name" value="Serine_Peptidase_S9A"/>
</dbReference>
<dbReference type="InterPro" id="IPR002470">
    <property type="entry name" value="Peptidase_S9A"/>
</dbReference>
<dbReference type="PRINTS" id="PR00862">
    <property type="entry name" value="PROLIGOPTASE"/>
</dbReference>
<sequence>MIRILPALLALPAMLALAEPAAPPVAATKPWRQHYHGQALDDEYHWLQNRRDPAVLAYLQAENAHTEAATAAIAPLAKRLAAEMRERTTASELTVPSRQGGFYYYSRSAAGQQYPLNCRRRAAADGSYDEQAPEQILLDQNRLARGKKFFALEGLLPSPDGNLLAYRADTSAQHQFQLHVKDLRSGRELPLSVARVTSMEWAADNRTILLTQADPSTLRPDRLLRVSTAGGKPVEVYRERDGNFLLGIGRTHDGRYLELMAASADTSDTWLLPRDQPNAAPRLLMPRTPGHRYNAETHGDRLYLLTNKDAPNFRVVSAPLAAPQDWTEVTRPEPGTLIESMDVYRDFIVLNERAAALSRPRIYSFATDQWRGVQFDDEVYLAQANTEAAGVAAYDDTSYRLRYQSPVTPPMVIEIDLASGAHKVVERQQLPGLDLERFTTRRIWVTARDGVKVPVWLAWRKDVKLDGSAPLLLYGYGGWGFPSEAGFSLGRLSLMERGVIYAEAQIRGGNDLGEQWHDDGKLMKRKNVFNDFIDSAEHLVREGYTRPERLIAEGGSFGGMVMGVVANERPELFHAILAAVPQADLIHEITDPTLPMVTYEYLESGDPKQKAAFDYMRSYSPYDNIKRQAYPAMLVTAGWRDTQAQYWPAAKYVARLRAHKTDSRPLLLKTDFTSGHYGASGRYDAIDGKAFELAWMLDQWGIGN</sequence>
<evidence type="ECO:0000256" key="1">
    <source>
        <dbReference type="ARBA" id="ARBA00005228"/>
    </source>
</evidence>
<evidence type="ECO:0000256" key="2">
    <source>
        <dbReference type="ARBA" id="ARBA00022670"/>
    </source>
</evidence>
<gene>
    <name evidence="8" type="ORF">GTP91_27930</name>
</gene>
<dbReference type="Pfam" id="PF02897">
    <property type="entry name" value="Peptidase_S9_N"/>
    <property type="match status" value="1"/>
</dbReference>
<dbReference type="SUPFAM" id="SSF53474">
    <property type="entry name" value="alpha/beta-Hydrolases"/>
    <property type="match status" value="1"/>
</dbReference>
<keyword evidence="3" id="KW-0378">Hydrolase</keyword>
<dbReference type="Gene3D" id="2.130.10.120">
    <property type="entry name" value="Prolyl oligopeptidase, N-terminal domain"/>
    <property type="match status" value="1"/>
</dbReference>
<comment type="caution">
    <text evidence="8">The sequence shown here is derived from an EMBL/GenBank/DDBJ whole genome shotgun (WGS) entry which is preliminary data.</text>
</comment>
<dbReference type="SUPFAM" id="SSF50993">
    <property type="entry name" value="Peptidase/esterase 'gauge' domain"/>
    <property type="match status" value="1"/>
</dbReference>
<feature type="domain" description="Peptidase S9 prolyl oligopeptidase catalytic" evidence="6">
    <location>
        <begin position="487"/>
        <end position="700"/>
    </location>
</feature>
<dbReference type="EMBL" id="WWCW01000155">
    <property type="protein sequence ID" value="MYM90993.1"/>
    <property type="molecule type" value="Genomic_DNA"/>
</dbReference>
<feature type="signal peptide" evidence="5">
    <location>
        <begin position="1"/>
        <end position="18"/>
    </location>
</feature>
<protein>
    <submittedName>
        <fullName evidence="8">Prolyl oligopeptidase family serine peptidase</fullName>
    </submittedName>
</protein>
<name>A0A845G8H7_9BURK</name>
<dbReference type="InterPro" id="IPR001375">
    <property type="entry name" value="Peptidase_S9_cat"/>
</dbReference>